<organism evidence="2">
    <name type="scientific">marine metagenome</name>
    <dbReference type="NCBI Taxonomy" id="408172"/>
    <lineage>
        <taxon>unclassified sequences</taxon>
        <taxon>metagenomes</taxon>
        <taxon>ecological metagenomes</taxon>
    </lineage>
</organism>
<reference evidence="2" key="1">
    <citation type="submission" date="2018-05" db="EMBL/GenBank/DDBJ databases">
        <authorList>
            <person name="Lanie J.A."/>
            <person name="Ng W.-L."/>
            <person name="Kazmierczak K.M."/>
            <person name="Andrzejewski T.M."/>
            <person name="Davidsen T.M."/>
            <person name="Wayne K.J."/>
            <person name="Tettelin H."/>
            <person name="Glass J.I."/>
            <person name="Rusch D."/>
            <person name="Podicherti R."/>
            <person name="Tsui H.-C.T."/>
            <person name="Winkler M.E."/>
        </authorList>
    </citation>
    <scope>NUCLEOTIDE SEQUENCE</scope>
</reference>
<evidence type="ECO:0000313" key="2">
    <source>
        <dbReference type="EMBL" id="SVA57618.1"/>
    </source>
</evidence>
<proteinExistence type="predicted"/>
<gene>
    <name evidence="2" type="ORF">METZ01_LOCUS110472</name>
</gene>
<evidence type="ECO:0000259" key="1">
    <source>
        <dbReference type="Pfam" id="PF09347"/>
    </source>
</evidence>
<dbReference type="Pfam" id="PF09347">
    <property type="entry name" value="DUF1989"/>
    <property type="match status" value="1"/>
</dbReference>
<feature type="domain" description="DUF1989" evidence="1">
    <location>
        <begin position="17"/>
        <end position="180"/>
    </location>
</feature>
<dbReference type="PANTHER" id="PTHR31527">
    <property type="entry name" value="RE64534P"/>
    <property type="match status" value="1"/>
</dbReference>
<dbReference type="InterPro" id="IPR018959">
    <property type="entry name" value="DUF1989"/>
</dbReference>
<name>A0A381WZC6_9ZZZZ</name>
<accession>A0A381WZC6</accession>
<dbReference type="EMBL" id="UINC01013312">
    <property type="protein sequence ID" value="SVA57618.1"/>
    <property type="molecule type" value="Genomic_DNA"/>
</dbReference>
<protein>
    <recommendedName>
        <fullName evidence="1">DUF1989 domain-containing protein</fullName>
    </recommendedName>
</protein>
<sequence length="209" mass="22769">MNFGNPIEGGRVLEDTIVPECEPWSVELNKGDVLRLVDLEGQQAVDFLCYSADDPADRYNAANTIKLNGNIYLGQDAALWSVRAHKLMTIIDDTCGFHDTIYGCCSVEVDDVRFGKNNGRGCQGNFEAELAKHGLGQKDIVANVNFFMRVPVEESGALSIVPGLSKPGDYLSLRAEQNILAVLSNCPECLNNAAGFKPTPIRVIVYSAQ</sequence>
<dbReference type="AlphaFoldDB" id="A0A381WZC6"/>
<dbReference type="PANTHER" id="PTHR31527:SF0">
    <property type="entry name" value="RE64534P"/>
    <property type="match status" value="1"/>
</dbReference>